<dbReference type="NCBIfam" id="TIGR00254">
    <property type="entry name" value="GGDEF"/>
    <property type="match status" value="1"/>
</dbReference>
<comment type="caution">
    <text evidence="5">The sequence shown here is derived from an EMBL/GenBank/DDBJ whole genome shotgun (WGS) entry which is preliminary data.</text>
</comment>
<dbReference type="PANTHER" id="PTHR44757">
    <property type="entry name" value="DIGUANYLATE CYCLASE DGCP"/>
    <property type="match status" value="1"/>
</dbReference>
<keyword evidence="1" id="KW-0472">Membrane</keyword>
<feature type="domain" description="MHYT" evidence="4">
    <location>
        <begin position="8"/>
        <end position="202"/>
    </location>
</feature>
<proteinExistence type="predicted"/>
<dbReference type="Proteomes" id="UP001228044">
    <property type="component" value="Unassembled WGS sequence"/>
</dbReference>
<feature type="transmembrane region" description="Helical" evidence="1">
    <location>
        <begin position="51"/>
        <end position="76"/>
    </location>
</feature>
<dbReference type="SMART" id="SM00052">
    <property type="entry name" value="EAL"/>
    <property type="match status" value="1"/>
</dbReference>
<dbReference type="Pfam" id="PF00990">
    <property type="entry name" value="GGDEF"/>
    <property type="match status" value="1"/>
</dbReference>
<dbReference type="SMART" id="SM00267">
    <property type="entry name" value="GGDEF"/>
    <property type="match status" value="1"/>
</dbReference>
<dbReference type="PROSITE" id="PS50883">
    <property type="entry name" value="EAL"/>
    <property type="match status" value="1"/>
</dbReference>
<evidence type="ECO:0000313" key="6">
    <source>
        <dbReference type="Proteomes" id="UP001228044"/>
    </source>
</evidence>
<dbReference type="EMBL" id="JAUHHC010000002">
    <property type="protein sequence ID" value="MDN3919750.1"/>
    <property type="molecule type" value="Genomic_DNA"/>
</dbReference>
<keyword evidence="1" id="KW-1133">Transmembrane helix</keyword>
<dbReference type="SUPFAM" id="SSF55073">
    <property type="entry name" value="Nucleotide cyclase"/>
    <property type="match status" value="1"/>
</dbReference>
<dbReference type="Gene3D" id="3.20.20.450">
    <property type="entry name" value="EAL domain"/>
    <property type="match status" value="1"/>
</dbReference>
<evidence type="ECO:0000259" key="4">
    <source>
        <dbReference type="PROSITE" id="PS50924"/>
    </source>
</evidence>
<keyword evidence="1" id="KW-0812">Transmembrane</keyword>
<dbReference type="Pfam" id="PF00563">
    <property type="entry name" value="EAL"/>
    <property type="match status" value="1"/>
</dbReference>
<dbReference type="InterPro" id="IPR000160">
    <property type="entry name" value="GGDEF_dom"/>
</dbReference>
<feature type="transmembrane region" description="Helical" evidence="1">
    <location>
        <begin position="218"/>
        <end position="239"/>
    </location>
</feature>
<name>A0ABT8DMZ3_9BURK</name>
<feature type="transmembrane region" description="Helical" evidence="1">
    <location>
        <begin position="111"/>
        <end position="131"/>
    </location>
</feature>
<sequence length="727" mass="78307">MSFLPSTYNPAIVALSLFIAVFASYVALDLAKRVRLPDRRAARHWWLGGSVAMGTGIWAMHFIGMFAFSLPIALGYRGLQTLLSWLAAVIVSAIALHVANSGRLRPGRLVGGAILMGAGICAMHYTGMAALDMAPPIVWDLGLVAASAAIAIAASLAALLIFFWLRRVSGARGQIYQLLAALVMGLAIAGMHYTGMAAAHFPVGAVCRSADQLAGQDLGVVVTLATVALLGLTLFTSTLDTRMQSRTARLADSLRISNRQLQTANEELQRRAFVDPLTGLPNRLLFEDRLQHALVRIERSLAQPAEPAEPDRSGVPERLAVLFVDLDGFKPINDSFGHAMGDAVLQEVGRRLLQAARDADTVARVGGDEFVLLLEGLADAEDGMGAARRIVEQFATPLEVDGQNLHLGASVGVVLFPDHGPGDKLMARADAAMYAAKRRGGHGCALFEPNMDLDARVSLSLQSDLRQAIARGQLRLHYQPKVDARRLQLSGVEALLRWEHPQHGSVPPAVFIPLAERHGLIDELGDWVIDQACRQMALWRIQGLRLRVAINLSVHQLRQSDLVERVGAALRRHRVDADQLLCEITESMAMDDVRAAQQSFEGLARIGVSLSIDDFGAGYSSLSHLRRLPARQLKIDASFVQDLASSADARAIVDGIIRLAHALDLEVVAEGVETEAQRDVLIGLDCDKLQGYLFARPMPAAALLDWALARRAGGAEGGGRAATVASD</sequence>
<dbReference type="InterPro" id="IPR052155">
    <property type="entry name" value="Biofilm_reg_signaling"/>
</dbReference>
<reference evidence="5 6" key="1">
    <citation type="submission" date="2023-06" db="EMBL/GenBank/DDBJ databases">
        <title>Pelomonas sp. PFR6 16S ribosomal RNA gene Genome sequencing and assembly.</title>
        <authorList>
            <person name="Woo H."/>
        </authorList>
    </citation>
    <scope>NUCLEOTIDE SEQUENCE [LARGE SCALE GENOMIC DNA]</scope>
    <source>
        <strain evidence="5 6">PFR6</strain>
    </source>
</reference>
<evidence type="ECO:0000256" key="1">
    <source>
        <dbReference type="PROSITE-ProRule" id="PRU00244"/>
    </source>
</evidence>
<dbReference type="InterPro" id="IPR043128">
    <property type="entry name" value="Rev_trsase/Diguanyl_cyclase"/>
</dbReference>
<dbReference type="PANTHER" id="PTHR44757:SF2">
    <property type="entry name" value="BIOFILM ARCHITECTURE MAINTENANCE PROTEIN MBAA"/>
    <property type="match status" value="1"/>
</dbReference>
<dbReference type="Pfam" id="PF03707">
    <property type="entry name" value="MHYT"/>
    <property type="match status" value="4"/>
</dbReference>
<organism evidence="5 6">
    <name type="scientific">Roseateles violae</name>
    <dbReference type="NCBI Taxonomy" id="3058042"/>
    <lineage>
        <taxon>Bacteria</taxon>
        <taxon>Pseudomonadati</taxon>
        <taxon>Pseudomonadota</taxon>
        <taxon>Betaproteobacteria</taxon>
        <taxon>Burkholderiales</taxon>
        <taxon>Sphaerotilaceae</taxon>
        <taxon>Roseateles</taxon>
    </lineage>
</organism>
<dbReference type="RefSeq" id="WP_290358082.1">
    <property type="nucleotide sequence ID" value="NZ_JAUHHC010000002.1"/>
</dbReference>
<dbReference type="PROSITE" id="PS50887">
    <property type="entry name" value="GGDEF"/>
    <property type="match status" value="1"/>
</dbReference>
<dbReference type="CDD" id="cd01948">
    <property type="entry name" value="EAL"/>
    <property type="match status" value="1"/>
</dbReference>
<dbReference type="Gene3D" id="3.30.70.270">
    <property type="match status" value="1"/>
</dbReference>
<evidence type="ECO:0000259" key="3">
    <source>
        <dbReference type="PROSITE" id="PS50887"/>
    </source>
</evidence>
<feature type="domain" description="GGDEF" evidence="3">
    <location>
        <begin position="317"/>
        <end position="449"/>
    </location>
</feature>
<dbReference type="SUPFAM" id="SSF141868">
    <property type="entry name" value="EAL domain-like"/>
    <property type="match status" value="1"/>
</dbReference>
<accession>A0ABT8DMZ3</accession>
<feature type="transmembrane region" description="Helical" evidence="1">
    <location>
        <begin position="12"/>
        <end position="31"/>
    </location>
</feature>
<evidence type="ECO:0000313" key="5">
    <source>
        <dbReference type="EMBL" id="MDN3919750.1"/>
    </source>
</evidence>
<evidence type="ECO:0000259" key="2">
    <source>
        <dbReference type="PROSITE" id="PS50883"/>
    </source>
</evidence>
<dbReference type="InterPro" id="IPR005330">
    <property type="entry name" value="MHYT_dom"/>
</dbReference>
<dbReference type="InterPro" id="IPR035919">
    <property type="entry name" value="EAL_sf"/>
</dbReference>
<dbReference type="InterPro" id="IPR029787">
    <property type="entry name" value="Nucleotide_cyclase"/>
</dbReference>
<protein>
    <submittedName>
        <fullName evidence="5">EAL domain-containing protein</fullName>
    </submittedName>
</protein>
<feature type="transmembrane region" description="Helical" evidence="1">
    <location>
        <begin position="175"/>
        <end position="198"/>
    </location>
</feature>
<dbReference type="CDD" id="cd01949">
    <property type="entry name" value="GGDEF"/>
    <property type="match status" value="1"/>
</dbReference>
<gene>
    <name evidence="5" type="ORF">QWJ38_05585</name>
</gene>
<feature type="transmembrane region" description="Helical" evidence="1">
    <location>
        <begin position="82"/>
        <end position="99"/>
    </location>
</feature>
<keyword evidence="6" id="KW-1185">Reference proteome</keyword>
<feature type="transmembrane region" description="Helical" evidence="1">
    <location>
        <begin position="137"/>
        <end position="163"/>
    </location>
</feature>
<dbReference type="InterPro" id="IPR001633">
    <property type="entry name" value="EAL_dom"/>
</dbReference>
<feature type="domain" description="EAL" evidence="2">
    <location>
        <begin position="458"/>
        <end position="711"/>
    </location>
</feature>
<dbReference type="PROSITE" id="PS50924">
    <property type="entry name" value="MHYT"/>
    <property type="match status" value="1"/>
</dbReference>